<gene>
    <name evidence="3" type="ORF">EW640_07280</name>
</gene>
<dbReference type="RefSeq" id="WP_165883525.1">
    <property type="nucleotide sequence ID" value="NZ_CP035810.1"/>
</dbReference>
<feature type="transmembrane region" description="Helical" evidence="1">
    <location>
        <begin position="53"/>
        <end position="82"/>
    </location>
</feature>
<evidence type="ECO:0000256" key="1">
    <source>
        <dbReference type="SAM" id="Phobius"/>
    </source>
</evidence>
<proteinExistence type="predicted"/>
<dbReference type="EMBL" id="CP035810">
    <property type="protein sequence ID" value="QIN29093.1"/>
    <property type="molecule type" value="Genomic_DNA"/>
</dbReference>
<organism evidence="3 4">
    <name type="scientific">Brevibacterium luteolum</name>
    <dbReference type="NCBI Taxonomy" id="199591"/>
    <lineage>
        <taxon>Bacteria</taxon>
        <taxon>Bacillati</taxon>
        <taxon>Actinomycetota</taxon>
        <taxon>Actinomycetes</taxon>
        <taxon>Micrococcales</taxon>
        <taxon>Brevibacteriaceae</taxon>
        <taxon>Brevibacterium</taxon>
    </lineage>
</organism>
<reference evidence="3 4" key="1">
    <citation type="submission" date="2019-02" db="EMBL/GenBank/DDBJ databases">
        <title>Complete Genome Sequence and Methylome Analysis of Brevibacterium luteolum NEB1784.</title>
        <authorList>
            <person name="Fomenkov A."/>
            <person name="Roberts R.J."/>
        </authorList>
    </citation>
    <scope>NUCLEOTIDE SEQUENCE [LARGE SCALE GENOMIC DNA]</scope>
    <source>
        <strain evidence="3 4">NEB1784</strain>
    </source>
</reference>
<feature type="domain" description="DUF4190" evidence="2">
    <location>
        <begin position="53"/>
        <end position="114"/>
    </location>
</feature>
<keyword evidence="1" id="KW-0812">Transmembrane</keyword>
<sequence length="133" mass="13869">MSHQYQPSSCEGSDSYGHGASYAPGGAEPYGSHTGPQSYAHAAYAQAPQRNNLALFSLILSIVGLATGGLTAIGGIVLGHMAKEQIKRTGETGEDLATWGLILGYVVAGITVLALLFWILLMFVFVGGFALSH</sequence>
<evidence type="ECO:0000259" key="2">
    <source>
        <dbReference type="Pfam" id="PF13828"/>
    </source>
</evidence>
<dbReference type="KEGG" id="blut:EW640_07280"/>
<name>A0A6G8KWU1_9MICO</name>
<evidence type="ECO:0000313" key="3">
    <source>
        <dbReference type="EMBL" id="QIN29093.1"/>
    </source>
</evidence>
<keyword evidence="1" id="KW-1133">Transmembrane helix</keyword>
<keyword evidence="1" id="KW-0472">Membrane</keyword>
<accession>A0A6G8KWU1</accession>
<feature type="transmembrane region" description="Helical" evidence="1">
    <location>
        <begin position="102"/>
        <end position="131"/>
    </location>
</feature>
<protein>
    <submittedName>
        <fullName evidence="3">DUF4190 domain-containing protein</fullName>
    </submittedName>
</protein>
<dbReference type="Proteomes" id="UP000501518">
    <property type="component" value="Chromosome"/>
</dbReference>
<dbReference type="InterPro" id="IPR025241">
    <property type="entry name" value="DUF4190"/>
</dbReference>
<dbReference type="Pfam" id="PF13828">
    <property type="entry name" value="DUF4190"/>
    <property type="match status" value="1"/>
</dbReference>
<evidence type="ECO:0000313" key="4">
    <source>
        <dbReference type="Proteomes" id="UP000501518"/>
    </source>
</evidence>
<dbReference type="AlphaFoldDB" id="A0A6G8KWU1"/>